<proteinExistence type="predicted"/>
<reference evidence="1 2" key="1">
    <citation type="submission" date="2020-04" db="EMBL/GenBank/DDBJ databases">
        <authorList>
            <person name="Depoorter E."/>
        </authorList>
    </citation>
    <scope>NUCLEOTIDE SEQUENCE [LARGE SCALE GENOMIC DNA]</scope>
    <source>
        <strain evidence="1 2">BCC0217</strain>
    </source>
</reference>
<organism evidence="1 2">
    <name type="scientific">Burkholderia aenigmatica</name>
    <dbReference type="NCBI Taxonomy" id="2015348"/>
    <lineage>
        <taxon>Bacteria</taxon>
        <taxon>Pseudomonadati</taxon>
        <taxon>Pseudomonadota</taxon>
        <taxon>Betaproteobacteria</taxon>
        <taxon>Burkholderiales</taxon>
        <taxon>Burkholderiaceae</taxon>
        <taxon>Burkholderia</taxon>
        <taxon>Burkholderia cepacia complex</taxon>
    </lineage>
</organism>
<dbReference type="AlphaFoldDB" id="A0A6J5JDF9"/>
<dbReference type="Proteomes" id="UP000494301">
    <property type="component" value="Unassembled WGS sequence"/>
</dbReference>
<accession>A0A6J5JDF9</accession>
<evidence type="ECO:0000313" key="2">
    <source>
        <dbReference type="Proteomes" id="UP000494301"/>
    </source>
</evidence>
<protein>
    <submittedName>
        <fullName evidence="1">Uncharacterized protein</fullName>
    </submittedName>
</protein>
<evidence type="ECO:0000313" key="1">
    <source>
        <dbReference type="EMBL" id="CAB3969647.1"/>
    </source>
</evidence>
<gene>
    <name evidence="1" type="ORF">BLA3211_05556</name>
</gene>
<sequence length="135" mass="15213">MAGERVGRLGLAAPRQIRRARAQHAPLRRQHGRDEARVLERADAHREIDVGTEPRALQVDHAVGQHQVDLQRRMTLHERGQRGHQVPPAERRRTVDAQQPARLVVLAVQVFLQAAQLGQHPRRAPVQQLPGLGRP</sequence>
<name>A0A6J5JDF9_9BURK</name>
<dbReference type="EMBL" id="CABWIL020000022">
    <property type="protein sequence ID" value="CAB3969647.1"/>
    <property type="molecule type" value="Genomic_DNA"/>
</dbReference>